<evidence type="ECO:0000256" key="1">
    <source>
        <dbReference type="SAM" id="Phobius"/>
    </source>
</evidence>
<sequence>MKIIAFCSFASFSPCSNSRLLSIVLPLLLEYDFIIKFIACFSSPHVIKALVISVLFILVYSFFNVSQFVSIVSKSKQ</sequence>
<accession>A0A183JR50</accession>
<keyword evidence="1" id="KW-0472">Membrane</keyword>
<protein>
    <submittedName>
        <fullName evidence="2">Ovule protein</fullName>
    </submittedName>
</protein>
<organism evidence="2">
    <name type="scientific">Schistosoma curassoni</name>
    <dbReference type="NCBI Taxonomy" id="6186"/>
    <lineage>
        <taxon>Eukaryota</taxon>
        <taxon>Metazoa</taxon>
        <taxon>Spiralia</taxon>
        <taxon>Lophotrochozoa</taxon>
        <taxon>Platyhelminthes</taxon>
        <taxon>Trematoda</taxon>
        <taxon>Digenea</taxon>
        <taxon>Strigeidida</taxon>
        <taxon>Schistosomatoidea</taxon>
        <taxon>Schistosomatidae</taxon>
        <taxon>Schistosoma</taxon>
    </lineage>
</organism>
<keyword evidence="1" id="KW-0812">Transmembrane</keyword>
<keyword evidence="1" id="KW-1133">Transmembrane helix</keyword>
<dbReference type="WBParaSite" id="SCUD_0000518901-mRNA-1">
    <property type="protein sequence ID" value="SCUD_0000518901-mRNA-1"/>
    <property type="gene ID" value="SCUD_0000518901"/>
</dbReference>
<dbReference type="AlphaFoldDB" id="A0A183JR50"/>
<evidence type="ECO:0000313" key="2">
    <source>
        <dbReference type="WBParaSite" id="SCUD_0000518901-mRNA-1"/>
    </source>
</evidence>
<feature type="transmembrane region" description="Helical" evidence="1">
    <location>
        <begin position="46"/>
        <end position="72"/>
    </location>
</feature>
<proteinExistence type="predicted"/>
<reference evidence="2" key="1">
    <citation type="submission" date="2016-06" db="UniProtKB">
        <authorList>
            <consortium name="WormBaseParasite"/>
        </authorList>
    </citation>
    <scope>IDENTIFICATION</scope>
</reference>
<name>A0A183JR50_9TREM</name>